<dbReference type="CDD" id="cd00714">
    <property type="entry name" value="GFAT"/>
    <property type="match status" value="1"/>
</dbReference>
<dbReference type="CDD" id="cd05008">
    <property type="entry name" value="SIS_GlmS_GlmD_1"/>
    <property type="match status" value="1"/>
</dbReference>
<evidence type="ECO:0000313" key="11">
    <source>
        <dbReference type="Proteomes" id="UP000176608"/>
    </source>
</evidence>
<keyword evidence="7" id="KW-0315">Glutamine amidotransferase</keyword>
<dbReference type="EMBL" id="MEVA01000003">
    <property type="protein sequence ID" value="OGC47820.1"/>
    <property type="molecule type" value="Genomic_DNA"/>
</dbReference>
<keyword evidence="5" id="KW-0808">Transferase</keyword>
<evidence type="ECO:0000256" key="4">
    <source>
        <dbReference type="ARBA" id="ARBA00022576"/>
    </source>
</evidence>
<dbReference type="GO" id="GO:0097367">
    <property type="term" value="F:carbohydrate derivative binding"/>
    <property type="evidence" value="ECO:0007669"/>
    <property type="project" value="InterPro"/>
</dbReference>
<evidence type="ECO:0000256" key="1">
    <source>
        <dbReference type="ARBA" id="ARBA00001031"/>
    </source>
</evidence>
<evidence type="ECO:0000313" key="10">
    <source>
        <dbReference type="EMBL" id="OGC47820.1"/>
    </source>
</evidence>
<dbReference type="PROSITE" id="PS51278">
    <property type="entry name" value="GATASE_TYPE_2"/>
    <property type="match status" value="1"/>
</dbReference>
<dbReference type="AlphaFoldDB" id="A0A1F4USN8"/>
<dbReference type="PANTHER" id="PTHR10937">
    <property type="entry name" value="GLUCOSAMINE--FRUCTOSE-6-PHOSPHATE AMINOTRANSFERASE, ISOMERIZING"/>
    <property type="match status" value="1"/>
</dbReference>
<dbReference type="Gene3D" id="3.60.20.10">
    <property type="entry name" value="Glutamine Phosphoribosylpyrophosphate, subunit 1, domain 1"/>
    <property type="match status" value="1"/>
</dbReference>
<dbReference type="Pfam" id="PF01380">
    <property type="entry name" value="SIS"/>
    <property type="match status" value="2"/>
</dbReference>
<dbReference type="Proteomes" id="UP000176608">
    <property type="component" value="Unassembled WGS sequence"/>
</dbReference>
<comment type="catalytic activity">
    <reaction evidence="1">
        <text>D-fructose 6-phosphate + L-glutamine = D-glucosamine 6-phosphate + L-glutamate</text>
        <dbReference type="Rhea" id="RHEA:13237"/>
        <dbReference type="ChEBI" id="CHEBI:29985"/>
        <dbReference type="ChEBI" id="CHEBI:58359"/>
        <dbReference type="ChEBI" id="CHEBI:58725"/>
        <dbReference type="ChEBI" id="CHEBI:61527"/>
        <dbReference type="EC" id="2.6.1.16"/>
    </reaction>
</comment>
<gene>
    <name evidence="10" type="ORF">A2886_00345</name>
</gene>
<dbReference type="CDD" id="cd05009">
    <property type="entry name" value="SIS_GlmS_GlmD_2"/>
    <property type="match status" value="1"/>
</dbReference>
<dbReference type="GO" id="GO:0004360">
    <property type="term" value="F:glutamine-fructose-6-phosphate transaminase (isomerizing) activity"/>
    <property type="evidence" value="ECO:0007669"/>
    <property type="project" value="UniProtKB-EC"/>
</dbReference>
<reference evidence="10 11" key="1">
    <citation type="journal article" date="2016" name="Nat. Commun.">
        <title>Thousands of microbial genomes shed light on interconnected biogeochemical processes in an aquifer system.</title>
        <authorList>
            <person name="Anantharaman K."/>
            <person name="Brown C.T."/>
            <person name="Hug L.A."/>
            <person name="Sharon I."/>
            <person name="Castelle C.J."/>
            <person name="Probst A.J."/>
            <person name="Thomas B.C."/>
            <person name="Singh A."/>
            <person name="Wilkins M.J."/>
            <person name="Karaoz U."/>
            <person name="Brodie E.L."/>
            <person name="Williams K.H."/>
            <person name="Hubbard S.S."/>
            <person name="Banfield J.F."/>
        </authorList>
    </citation>
    <scope>NUCLEOTIDE SEQUENCE [LARGE SCALE GENOMIC DNA]</scope>
</reference>
<dbReference type="NCBIfam" id="TIGR01135">
    <property type="entry name" value="glmS"/>
    <property type="match status" value="1"/>
</dbReference>
<dbReference type="InterPro" id="IPR046348">
    <property type="entry name" value="SIS_dom_sf"/>
</dbReference>
<dbReference type="InterPro" id="IPR005855">
    <property type="entry name" value="GFAT"/>
</dbReference>
<sequence>MCGIFAYIGSNSNAPNLVLSGLKRLEYRGYDSWGIAGQANNKIFVQKRAGKISDAKLFLPACNTAVGHTRWATHGKVSNINAHPHFSTDKSFVVVHNGIVENYLPLKKSLINKGFKFVSETDTEVIVRLVESYRRNSNALLDAAKKAFLKLSGRNTIILLAKNGDVIAIRNGSPLVVGINKSSNEVFFSSDTLSFADKVELCAVVQNGEILSYQNGSKIVAFNILTGREASLEWLPLNFAGADVGLEGFPHYMIKEIKEIPFVVKQITKINKKDYLYLAKQIKKAQTVYTVGSGTTGIAAAQIAFYLRAFANINAISLVGADANEYLPLITQKDLVIVPSQSGETADVLEFLEKVKKSKVKIASLVNMPGSMITRLSDFKFMNDAGPEICVMSTKVFVSQISWGYLVAKTVSGKYSEGMKNLNTLSQVSGKYLSNKKISATIRSLAKVVSKKADIFLLGKADNFQIAKEAMVKIIEGSYIHAHAIPSGDLKHYAITLMEKGMLVIAIVPQDSLKSDVLNAVDEVRARGACTVGVSTQSYEGFDHFLPVPDCGEVNSIINIVPFQLLAYYTAVKLGNNVDRPRNIAKSVTVK</sequence>
<evidence type="ECO:0000256" key="3">
    <source>
        <dbReference type="ARBA" id="ARBA00016090"/>
    </source>
</evidence>
<feature type="domain" description="SIS" evidence="9">
    <location>
        <begin position="445"/>
        <end position="581"/>
    </location>
</feature>
<dbReference type="GO" id="GO:0006047">
    <property type="term" value="P:UDP-N-acetylglucosamine metabolic process"/>
    <property type="evidence" value="ECO:0007669"/>
    <property type="project" value="TreeGrafter"/>
</dbReference>
<organism evidence="10 11">
    <name type="scientific">candidate division WWE3 bacterium RIFCSPHIGHO2_01_FULL_42_13</name>
    <dbReference type="NCBI Taxonomy" id="1802617"/>
    <lineage>
        <taxon>Bacteria</taxon>
        <taxon>Katanobacteria</taxon>
    </lineage>
</organism>
<dbReference type="PANTHER" id="PTHR10937:SF0">
    <property type="entry name" value="GLUTAMINE--FRUCTOSE-6-PHOSPHATE TRANSAMINASE (ISOMERIZING)"/>
    <property type="match status" value="1"/>
</dbReference>
<dbReference type="SUPFAM" id="SSF56235">
    <property type="entry name" value="N-terminal nucleophile aminohydrolases (Ntn hydrolases)"/>
    <property type="match status" value="1"/>
</dbReference>
<protein>
    <recommendedName>
        <fullName evidence="3">Glutamine--fructose-6-phosphate aminotransferase [isomerizing]</fullName>
        <ecNumber evidence="2">2.6.1.16</ecNumber>
    </recommendedName>
</protein>
<dbReference type="STRING" id="1802617.A2886_00345"/>
<evidence type="ECO:0000256" key="5">
    <source>
        <dbReference type="ARBA" id="ARBA00022679"/>
    </source>
</evidence>
<keyword evidence="6" id="KW-0677">Repeat</keyword>
<proteinExistence type="predicted"/>
<dbReference type="InterPro" id="IPR029055">
    <property type="entry name" value="Ntn_hydrolases_N"/>
</dbReference>
<dbReference type="GO" id="GO:0006487">
    <property type="term" value="P:protein N-linked glycosylation"/>
    <property type="evidence" value="ECO:0007669"/>
    <property type="project" value="TreeGrafter"/>
</dbReference>
<evidence type="ECO:0000256" key="6">
    <source>
        <dbReference type="ARBA" id="ARBA00022737"/>
    </source>
</evidence>
<evidence type="ECO:0000256" key="7">
    <source>
        <dbReference type="ARBA" id="ARBA00022962"/>
    </source>
</evidence>
<accession>A0A1F4USN8</accession>
<evidence type="ECO:0000259" key="9">
    <source>
        <dbReference type="PROSITE" id="PS51464"/>
    </source>
</evidence>
<dbReference type="InterPro" id="IPR017932">
    <property type="entry name" value="GATase_2_dom"/>
</dbReference>
<dbReference type="InterPro" id="IPR001347">
    <property type="entry name" value="SIS_dom"/>
</dbReference>
<dbReference type="GO" id="GO:0006002">
    <property type="term" value="P:fructose 6-phosphate metabolic process"/>
    <property type="evidence" value="ECO:0007669"/>
    <property type="project" value="TreeGrafter"/>
</dbReference>
<name>A0A1F4USN8_UNCKA</name>
<evidence type="ECO:0000256" key="2">
    <source>
        <dbReference type="ARBA" id="ARBA00012916"/>
    </source>
</evidence>
<dbReference type="InterPro" id="IPR035490">
    <property type="entry name" value="GlmS/FrlB_SIS"/>
</dbReference>
<feature type="domain" description="Glutamine amidotransferase type-2" evidence="8">
    <location>
        <begin position="2"/>
        <end position="216"/>
    </location>
</feature>
<dbReference type="Pfam" id="PF13522">
    <property type="entry name" value="GATase_6"/>
    <property type="match status" value="1"/>
</dbReference>
<dbReference type="SUPFAM" id="SSF53697">
    <property type="entry name" value="SIS domain"/>
    <property type="match status" value="1"/>
</dbReference>
<keyword evidence="4" id="KW-0032">Aminotransferase</keyword>
<dbReference type="Gene3D" id="3.40.50.10490">
    <property type="entry name" value="Glucose-6-phosphate isomerase like protein, domain 1"/>
    <property type="match status" value="2"/>
</dbReference>
<evidence type="ECO:0000259" key="8">
    <source>
        <dbReference type="PROSITE" id="PS51278"/>
    </source>
</evidence>
<feature type="domain" description="SIS" evidence="9">
    <location>
        <begin position="278"/>
        <end position="417"/>
    </location>
</feature>
<dbReference type="InterPro" id="IPR047084">
    <property type="entry name" value="GFAT_N"/>
</dbReference>
<dbReference type="EC" id="2.6.1.16" evidence="2"/>
<dbReference type="InterPro" id="IPR035466">
    <property type="entry name" value="GlmS/AgaS_SIS"/>
</dbReference>
<dbReference type="PROSITE" id="PS51464">
    <property type="entry name" value="SIS"/>
    <property type="match status" value="2"/>
</dbReference>
<dbReference type="NCBIfam" id="NF001484">
    <property type="entry name" value="PRK00331.1"/>
    <property type="match status" value="1"/>
</dbReference>
<comment type="caution">
    <text evidence="10">The sequence shown here is derived from an EMBL/GenBank/DDBJ whole genome shotgun (WGS) entry which is preliminary data.</text>
</comment>